<protein>
    <submittedName>
        <fullName evidence="2">5-deoxy-glucuronate isomerase</fullName>
        <ecNumber evidence="2">5.3.1.30</ecNumber>
    </submittedName>
</protein>
<dbReference type="InterPro" id="IPR021120">
    <property type="entry name" value="KduI/IolB_isomerase"/>
</dbReference>
<evidence type="ECO:0000313" key="2">
    <source>
        <dbReference type="EMBL" id="MFC0048353.1"/>
    </source>
</evidence>
<dbReference type="Pfam" id="PF04962">
    <property type="entry name" value="KduI"/>
    <property type="match status" value="1"/>
</dbReference>
<dbReference type="EMBL" id="JBHLXP010000001">
    <property type="protein sequence ID" value="MFC0048353.1"/>
    <property type="molecule type" value="Genomic_DNA"/>
</dbReference>
<dbReference type="RefSeq" id="WP_377242465.1">
    <property type="nucleotide sequence ID" value="NZ_JBHLXP010000001.1"/>
</dbReference>
<dbReference type="PANTHER" id="PTHR39193">
    <property type="entry name" value="5-DEOXY-GLUCURONATE ISOMERASE"/>
    <property type="match status" value="1"/>
</dbReference>
<dbReference type="EC" id="5.3.1.30" evidence="2"/>
<evidence type="ECO:0000313" key="3">
    <source>
        <dbReference type="Proteomes" id="UP001589813"/>
    </source>
</evidence>
<dbReference type="PANTHER" id="PTHR39193:SF1">
    <property type="entry name" value="5-DEOXY-GLUCURONATE ISOMERASE"/>
    <property type="match status" value="1"/>
</dbReference>
<dbReference type="InterPro" id="IPR011051">
    <property type="entry name" value="RmlC_Cupin_sf"/>
</dbReference>
<dbReference type="GO" id="GO:0102482">
    <property type="term" value="F:5-deoxy-D-glucuronate isomerase activity"/>
    <property type="evidence" value="ECO:0007669"/>
    <property type="project" value="UniProtKB-EC"/>
</dbReference>
<organism evidence="2 3">
    <name type="scientific">Rheinheimera tilapiae</name>
    <dbReference type="NCBI Taxonomy" id="875043"/>
    <lineage>
        <taxon>Bacteria</taxon>
        <taxon>Pseudomonadati</taxon>
        <taxon>Pseudomonadota</taxon>
        <taxon>Gammaproteobacteria</taxon>
        <taxon>Chromatiales</taxon>
        <taxon>Chromatiaceae</taxon>
        <taxon>Rheinheimera</taxon>
    </lineage>
</organism>
<keyword evidence="3" id="KW-1185">Reference proteome</keyword>
<dbReference type="SUPFAM" id="SSF51182">
    <property type="entry name" value="RmlC-like cupins"/>
    <property type="match status" value="1"/>
</dbReference>
<comment type="caution">
    <text evidence="2">The sequence shown here is derived from an EMBL/GenBank/DDBJ whole genome shotgun (WGS) entry which is preliminary data.</text>
</comment>
<dbReference type="PIRSF" id="PIRSF036628">
    <property type="entry name" value="IolB"/>
    <property type="match status" value="1"/>
</dbReference>
<reference evidence="2 3" key="1">
    <citation type="submission" date="2024-09" db="EMBL/GenBank/DDBJ databases">
        <authorList>
            <person name="Sun Q."/>
            <person name="Mori K."/>
        </authorList>
    </citation>
    <scope>NUCLEOTIDE SEQUENCE [LARGE SCALE GENOMIC DNA]</scope>
    <source>
        <strain evidence="2 3">KCTC 23315</strain>
    </source>
</reference>
<dbReference type="NCBIfam" id="TIGR04378">
    <property type="entry name" value="myo_inos_iolB"/>
    <property type="match status" value="1"/>
</dbReference>
<sequence length="271" mass="29837">MSYLHRKPQLPDASGRIQHITPENAGWRYVGFEVVLLKAGDSRQFASGAEQELCAVLLSGRVNVSSATLQADNIGERMSVFAGIAPYAVYLPAGDTLTVTALTDVELALCRAPVDAAATPLPARLITPADCARESRGQGTNTRQVCNILFGNLPAQRLLITEVITPPGHWSSYPPHKHDTDALPAESALEETYYHKLNPVQGFAFQRVYTDDRRIDETISVEHNSVVLVPEGYHPVGAPHGYELYYLNVMAGPSRNWVFHNDPQHAWIVQK</sequence>
<dbReference type="Proteomes" id="UP001589813">
    <property type="component" value="Unassembled WGS sequence"/>
</dbReference>
<dbReference type="InterPro" id="IPR014710">
    <property type="entry name" value="RmlC-like_jellyroll"/>
</dbReference>
<dbReference type="InterPro" id="IPR024203">
    <property type="entry name" value="Deoxy-glucuronate_isom_IolB"/>
</dbReference>
<proteinExistence type="predicted"/>
<gene>
    <name evidence="2" type="primary">iolB</name>
    <name evidence="2" type="ORF">ACFFJP_08630</name>
</gene>
<name>A0ABV6BFR3_9GAMM</name>
<dbReference type="Gene3D" id="2.60.120.10">
    <property type="entry name" value="Jelly Rolls"/>
    <property type="match status" value="2"/>
</dbReference>
<keyword evidence="1 2" id="KW-0413">Isomerase</keyword>
<accession>A0ABV6BFR3</accession>
<evidence type="ECO:0000256" key="1">
    <source>
        <dbReference type="ARBA" id="ARBA00023235"/>
    </source>
</evidence>